<evidence type="ECO:0000256" key="2">
    <source>
        <dbReference type="ARBA" id="ARBA00010817"/>
    </source>
</evidence>
<dbReference type="Proteomes" id="UP000317648">
    <property type="component" value="Chromosome"/>
</dbReference>
<dbReference type="GO" id="GO:0008725">
    <property type="term" value="F:DNA-3-methyladenine glycosylase activity"/>
    <property type="evidence" value="ECO:0007669"/>
    <property type="project" value="TreeGrafter"/>
</dbReference>
<dbReference type="InterPro" id="IPR000035">
    <property type="entry name" value="Alkylbase_DNA_glycsylse_CS"/>
</dbReference>
<keyword evidence="7" id="KW-0326">Glycosidase</keyword>
<dbReference type="PANTHER" id="PTHR43003">
    <property type="entry name" value="DNA-3-METHYLADENINE GLYCOSYLASE"/>
    <property type="match status" value="1"/>
</dbReference>
<accession>A0A518DWZ5</accession>
<dbReference type="RefSeq" id="WP_145054999.1">
    <property type="nucleotide sequence ID" value="NZ_CP036433.1"/>
</dbReference>
<dbReference type="EMBL" id="CP036433">
    <property type="protein sequence ID" value="QDU96361.1"/>
    <property type="molecule type" value="Genomic_DNA"/>
</dbReference>
<evidence type="ECO:0000313" key="7">
    <source>
        <dbReference type="EMBL" id="QDU96361.1"/>
    </source>
</evidence>
<dbReference type="FunFam" id="1.10.340.30:FF:000004">
    <property type="entry name" value="DNA-3-methyladenine glycosylase II"/>
    <property type="match status" value="1"/>
</dbReference>
<feature type="domain" description="HhH-GPD" evidence="6">
    <location>
        <begin position="49"/>
        <end position="203"/>
    </location>
</feature>
<evidence type="ECO:0000256" key="3">
    <source>
        <dbReference type="ARBA" id="ARBA00012000"/>
    </source>
</evidence>
<dbReference type="AlphaFoldDB" id="A0A518DWZ5"/>
<dbReference type="GO" id="GO:0032993">
    <property type="term" value="C:protein-DNA complex"/>
    <property type="evidence" value="ECO:0007669"/>
    <property type="project" value="TreeGrafter"/>
</dbReference>
<dbReference type="InterPro" id="IPR003265">
    <property type="entry name" value="HhH-GPD_domain"/>
</dbReference>
<dbReference type="GO" id="GO:0006285">
    <property type="term" value="P:base-excision repair, AP site formation"/>
    <property type="evidence" value="ECO:0007669"/>
    <property type="project" value="TreeGrafter"/>
</dbReference>
<evidence type="ECO:0000313" key="8">
    <source>
        <dbReference type="Proteomes" id="UP000317648"/>
    </source>
</evidence>
<evidence type="ECO:0000256" key="5">
    <source>
        <dbReference type="ARBA" id="ARBA00023204"/>
    </source>
</evidence>
<dbReference type="EC" id="3.2.2.21" evidence="3"/>
<sequence>MTWKNLPLETAQQHLRSGDPVMAAMMDAVGPFALKLEPNRFGMLVRSIISQQISTAAARSIRTRVEQHLAPQKITAAGLLACDLEQLRALGLSAQKASYLLDLAEKTEDGTVKLRSIARLDDEAIIAQLTQVKGIGRWTAQMFLIFALGRLDVFPHDDLGIRSAIRDSYQLNDLPSKQTSLEIAAPWRPFATIATWYCWRSLDVAKKPKDG</sequence>
<dbReference type="OrthoDB" id="9785929at2"/>
<evidence type="ECO:0000256" key="4">
    <source>
        <dbReference type="ARBA" id="ARBA00022763"/>
    </source>
</evidence>
<comment type="catalytic activity">
    <reaction evidence="1">
        <text>Hydrolysis of alkylated DNA, releasing 3-methyladenine, 3-methylguanine, 7-methylguanine and 7-methyladenine.</text>
        <dbReference type="EC" id="3.2.2.21"/>
    </reaction>
</comment>
<dbReference type="GO" id="GO:0032131">
    <property type="term" value="F:alkylated DNA binding"/>
    <property type="evidence" value="ECO:0007669"/>
    <property type="project" value="TreeGrafter"/>
</dbReference>
<keyword evidence="7" id="KW-0378">Hydrolase</keyword>
<keyword evidence="5" id="KW-0234">DNA repair</keyword>
<protein>
    <recommendedName>
        <fullName evidence="3">DNA-3-methyladenine glycosylase II</fullName>
        <ecNumber evidence="3">3.2.2.21</ecNumber>
    </recommendedName>
</protein>
<dbReference type="InterPro" id="IPR011257">
    <property type="entry name" value="DNA_glycosylase"/>
</dbReference>
<dbReference type="PANTHER" id="PTHR43003:SF5">
    <property type="entry name" value="DNA-3-METHYLADENINE GLYCOSYLASE"/>
    <property type="match status" value="1"/>
</dbReference>
<dbReference type="Pfam" id="PF00730">
    <property type="entry name" value="HhH-GPD"/>
    <property type="match status" value="1"/>
</dbReference>
<dbReference type="Gene3D" id="1.10.1670.40">
    <property type="match status" value="1"/>
</dbReference>
<proteinExistence type="inferred from homology"/>
<dbReference type="SUPFAM" id="SSF48150">
    <property type="entry name" value="DNA-glycosylase"/>
    <property type="match status" value="1"/>
</dbReference>
<dbReference type="InterPro" id="IPR051912">
    <property type="entry name" value="Alkylbase_DNA_Glycosylase/TA"/>
</dbReference>
<dbReference type="PROSITE" id="PS00516">
    <property type="entry name" value="ALKYLBASE_DNA_GLYCOS"/>
    <property type="match status" value="1"/>
</dbReference>
<evidence type="ECO:0000259" key="6">
    <source>
        <dbReference type="SMART" id="SM00478"/>
    </source>
</evidence>
<comment type="similarity">
    <text evidence="2">Belongs to the alkylbase DNA glycosidase AlkA family.</text>
</comment>
<reference evidence="7 8" key="1">
    <citation type="submission" date="2019-02" db="EMBL/GenBank/DDBJ databases">
        <title>Deep-cultivation of Planctomycetes and their phenomic and genomic characterization uncovers novel biology.</title>
        <authorList>
            <person name="Wiegand S."/>
            <person name="Jogler M."/>
            <person name="Boedeker C."/>
            <person name="Pinto D."/>
            <person name="Vollmers J."/>
            <person name="Rivas-Marin E."/>
            <person name="Kohn T."/>
            <person name="Peeters S.H."/>
            <person name="Heuer A."/>
            <person name="Rast P."/>
            <person name="Oberbeckmann S."/>
            <person name="Bunk B."/>
            <person name="Jeske O."/>
            <person name="Meyerdierks A."/>
            <person name="Storesund J.E."/>
            <person name="Kallscheuer N."/>
            <person name="Luecker S."/>
            <person name="Lage O.M."/>
            <person name="Pohl T."/>
            <person name="Merkel B.J."/>
            <person name="Hornburger P."/>
            <person name="Mueller R.-W."/>
            <person name="Bruemmer F."/>
            <person name="Labrenz M."/>
            <person name="Spormann A.M."/>
            <person name="Op den Camp H."/>
            <person name="Overmann J."/>
            <person name="Amann R."/>
            <person name="Jetten M.S.M."/>
            <person name="Mascher T."/>
            <person name="Medema M.H."/>
            <person name="Devos D.P."/>
            <person name="Kaster A.-K."/>
            <person name="Ovreas L."/>
            <person name="Rohde M."/>
            <person name="Galperin M.Y."/>
            <person name="Jogler C."/>
        </authorList>
    </citation>
    <scope>NUCLEOTIDE SEQUENCE [LARGE SCALE GENOMIC DNA]</scope>
    <source>
        <strain evidence="7 8">Pla85_3_4</strain>
    </source>
</reference>
<dbReference type="GO" id="GO:0006307">
    <property type="term" value="P:DNA alkylation repair"/>
    <property type="evidence" value="ECO:0007669"/>
    <property type="project" value="TreeGrafter"/>
</dbReference>
<name>A0A518DWZ5_9BACT</name>
<organism evidence="7 8">
    <name type="scientific">Lignipirellula cremea</name>
    <dbReference type="NCBI Taxonomy" id="2528010"/>
    <lineage>
        <taxon>Bacteria</taxon>
        <taxon>Pseudomonadati</taxon>
        <taxon>Planctomycetota</taxon>
        <taxon>Planctomycetia</taxon>
        <taxon>Pirellulales</taxon>
        <taxon>Pirellulaceae</taxon>
        <taxon>Lignipirellula</taxon>
    </lineage>
</organism>
<dbReference type="GO" id="GO:0043916">
    <property type="term" value="F:DNA-7-methylguanine glycosylase activity"/>
    <property type="evidence" value="ECO:0007669"/>
    <property type="project" value="TreeGrafter"/>
</dbReference>
<keyword evidence="4" id="KW-0227">DNA damage</keyword>
<gene>
    <name evidence="7" type="primary">alkA</name>
    <name evidence="7" type="ORF">Pla8534_41810</name>
</gene>
<dbReference type="SMART" id="SM00478">
    <property type="entry name" value="ENDO3c"/>
    <property type="match status" value="1"/>
</dbReference>
<dbReference type="Gene3D" id="1.10.340.30">
    <property type="entry name" value="Hypothetical protein, domain 2"/>
    <property type="match status" value="1"/>
</dbReference>
<dbReference type="KEGG" id="lcre:Pla8534_41810"/>
<keyword evidence="8" id="KW-1185">Reference proteome</keyword>
<dbReference type="GO" id="GO:0005737">
    <property type="term" value="C:cytoplasm"/>
    <property type="evidence" value="ECO:0007669"/>
    <property type="project" value="TreeGrafter"/>
</dbReference>
<evidence type="ECO:0000256" key="1">
    <source>
        <dbReference type="ARBA" id="ARBA00000086"/>
    </source>
</evidence>
<dbReference type="CDD" id="cd00056">
    <property type="entry name" value="ENDO3c"/>
    <property type="match status" value="1"/>
</dbReference>